<dbReference type="InterPro" id="IPR000182">
    <property type="entry name" value="GNAT_dom"/>
</dbReference>
<reference evidence="4" key="1">
    <citation type="submission" date="2016-10" db="EMBL/GenBank/DDBJ databases">
        <authorList>
            <person name="de Groot N.N."/>
        </authorList>
    </citation>
    <scope>NUCLEOTIDE SEQUENCE</scope>
</reference>
<dbReference type="GO" id="GO:0007064">
    <property type="term" value="P:mitotic sister chromatid cohesion"/>
    <property type="evidence" value="ECO:0007669"/>
    <property type="project" value="TreeGrafter"/>
</dbReference>
<keyword evidence="2" id="KW-0012">Acyltransferase</keyword>
<dbReference type="GO" id="GO:0031415">
    <property type="term" value="C:NatA complex"/>
    <property type="evidence" value="ECO:0007669"/>
    <property type="project" value="TreeGrafter"/>
</dbReference>
<evidence type="ECO:0000313" key="4">
    <source>
        <dbReference type="EMBL" id="SFV66564.1"/>
    </source>
</evidence>
<dbReference type="Pfam" id="PF00583">
    <property type="entry name" value="Acetyltransf_1"/>
    <property type="match status" value="1"/>
</dbReference>
<organism evidence="4">
    <name type="scientific">hydrothermal vent metagenome</name>
    <dbReference type="NCBI Taxonomy" id="652676"/>
    <lineage>
        <taxon>unclassified sequences</taxon>
        <taxon>metagenomes</taxon>
        <taxon>ecological metagenomes</taxon>
    </lineage>
</organism>
<dbReference type="InterPro" id="IPR016181">
    <property type="entry name" value="Acyl_CoA_acyltransferase"/>
</dbReference>
<evidence type="ECO:0000256" key="2">
    <source>
        <dbReference type="ARBA" id="ARBA00023315"/>
    </source>
</evidence>
<dbReference type="EMBL" id="FPHF01000092">
    <property type="protein sequence ID" value="SFV66564.1"/>
    <property type="molecule type" value="Genomic_DNA"/>
</dbReference>
<dbReference type="GO" id="GO:0016747">
    <property type="term" value="F:acyltransferase activity, transferring groups other than amino-acyl groups"/>
    <property type="evidence" value="ECO:0007669"/>
    <property type="project" value="InterPro"/>
</dbReference>
<feature type="domain" description="N-acetyltransferase" evidence="3">
    <location>
        <begin position="6"/>
        <end position="152"/>
    </location>
</feature>
<dbReference type="CDD" id="cd04301">
    <property type="entry name" value="NAT_SF"/>
    <property type="match status" value="1"/>
</dbReference>
<sequence>MTPTLYFLRSSENKITKDMTKYAHKDAPNLNIYYDFYGLTPKDLGLYALVDGTIVGAIWTRELEGNTPQLSLAVLPEYRVKGVATAMMEQFLVEISAVSEVMIAQTYANEQLIKFYTKFGFTQEENSLMKKTLQKKEIIRPTDGYDPRKWMD</sequence>
<dbReference type="InterPro" id="IPR051556">
    <property type="entry name" value="N-term/lysine_N-AcTrnsfr"/>
</dbReference>
<dbReference type="PANTHER" id="PTHR42919:SF8">
    <property type="entry name" value="N-ALPHA-ACETYLTRANSFERASE 50"/>
    <property type="match status" value="1"/>
</dbReference>
<dbReference type="PROSITE" id="PS51186">
    <property type="entry name" value="GNAT"/>
    <property type="match status" value="1"/>
</dbReference>
<name>A0A1W1CLB1_9ZZZZ</name>
<accession>A0A1W1CLB1</accession>
<dbReference type="SUPFAM" id="SSF55729">
    <property type="entry name" value="Acyl-CoA N-acyltransferases (Nat)"/>
    <property type="match status" value="1"/>
</dbReference>
<evidence type="ECO:0000256" key="1">
    <source>
        <dbReference type="ARBA" id="ARBA00022679"/>
    </source>
</evidence>
<protein>
    <recommendedName>
        <fullName evidence="3">N-acetyltransferase domain-containing protein</fullName>
    </recommendedName>
</protein>
<dbReference type="PANTHER" id="PTHR42919">
    <property type="entry name" value="N-ALPHA-ACETYLTRANSFERASE"/>
    <property type="match status" value="1"/>
</dbReference>
<keyword evidence="1" id="KW-0808">Transferase</keyword>
<dbReference type="Gene3D" id="3.40.630.30">
    <property type="match status" value="1"/>
</dbReference>
<evidence type="ECO:0000259" key="3">
    <source>
        <dbReference type="PROSITE" id="PS51186"/>
    </source>
</evidence>
<dbReference type="AlphaFoldDB" id="A0A1W1CLB1"/>
<gene>
    <name evidence="4" type="ORF">MNB_SM-4-1216</name>
</gene>
<proteinExistence type="predicted"/>